<evidence type="ECO:0000313" key="2">
    <source>
        <dbReference type="Proteomes" id="UP000440367"/>
    </source>
</evidence>
<name>A0A6A3V2T8_9STRA</name>
<accession>A0A6A3V2T8</accession>
<dbReference type="Proteomes" id="UP000440367">
    <property type="component" value="Unassembled WGS sequence"/>
</dbReference>
<proteinExistence type="predicted"/>
<dbReference type="AlphaFoldDB" id="A0A6A3V2T8"/>
<feature type="non-terminal residue" evidence="1">
    <location>
        <position position="105"/>
    </location>
</feature>
<gene>
    <name evidence="1" type="ORF">PF002_g32952</name>
</gene>
<evidence type="ECO:0000313" key="1">
    <source>
        <dbReference type="EMBL" id="KAE9159070.1"/>
    </source>
</evidence>
<comment type="caution">
    <text evidence="1">The sequence shown here is derived from an EMBL/GenBank/DDBJ whole genome shotgun (WGS) entry which is preliminary data.</text>
</comment>
<dbReference type="EMBL" id="QXGD01008547">
    <property type="protein sequence ID" value="KAE9159070.1"/>
    <property type="molecule type" value="Genomic_DNA"/>
</dbReference>
<organism evidence="1 2">
    <name type="scientific">Phytophthora fragariae</name>
    <dbReference type="NCBI Taxonomy" id="53985"/>
    <lineage>
        <taxon>Eukaryota</taxon>
        <taxon>Sar</taxon>
        <taxon>Stramenopiles</taxon>
        <taxon>Oomycota</taxon>
        <taxon>Peronosporomycetes</taxon>
        <taxon>Peronosporales</taxon>
        <taxon>Peronosporaceae</taxon>
        <taxon>Phytophthora</taxon>
    </lineage>
</organism>
<reference evidence="1 2" key="1">
    <citation type="submission" date="2018-08" db="EMBL/GenBank/DDBJ databases">
        <title>Genomic investigation of the strawberry pathogen Phytophthora fragariae indicates pathogenicity is determined by transcriptional variation in three key races.</title>
        <authorList>
            <person name="Adams T.M."/>
            <person name="Armitage A.D."/>
            <person name="Sobczyk M.K."/>
            <person name="Bates H.J."/>
            <person name="Dunwell J.M."/>
            <person name="Nellist C.F."/>
            <person name="Harrison R.J."/>
        </authorList>
    </citation>
    <scope>NUCLEOTIDE SEQUENCE [LARGE SCALE GENOMIC DNA]</scope>
    <source>
        <strain evidence="1 2">BC-1</strain>
    </source>
</reference>
<protein>
    <submittedName>
        <fullName evidence="1">Uncharacterized protein</fullName>
    </submittedName>
</protein>
<sequence>MPDPVLFVHAVRDTFERMGHRDTVVLVDGGSDGGRQNEFEEEDDVLVLMASNFDDAVSGMYEVFTSTNATEDYAAVNKVVLYKELDEDKVIYHGELGKGAMGEFF</sequence>